<evidence type="ECO:0000313" key="3">
    <source>
        <dbReference type="Proteomes" id="UP001597163"/>
    </source>
</evidence>
<dbReference type="EMBL" id="JBHTLJ010000003">
    <property type="protein sequence ID" value="MFD1163177.1"/>
    <property type="molecule type" value="Genomic_DNA"/>
</dbReference>
<evidence type="ECO:0000313" key="2">
    <source>
        <dbReference type="EMBL" id="MFD1163177.1"/>
    </source>
</evidence>
<feature type="transmembrane region" description="Helical" evidence="1">
    <location>
        <begin position="85"/>
        <end position="108"/>
    </location>
</feature>
<organism evidence="2 3">
    <name type="scientific">Hwangdonia seohaensis</name>
    <dbReference type="NCBI Taxonomy" id="1240727"/>
    <lineage>
        <taxon>Bacteria</taxon>
        <taxon>Pseudomonadati</taxon>
        <taxon>Bacteroidota</taxon>
        <taxon>Flavobacteriia</taxon>
        <taxon>Flavobacteriales</taxon>
        <taxon>Flavobacteriaceae</taxon>
        <taxon>Hwangdonia</taxon>
    </lineage>
</organism>
<keyword evidence="1" id="KW-1133">Transmembrane helix</keyword>
<gene>
    <name evidence="2" type="ORF">ACFQ2E_12150</name>
</gene>
<proteinExistence type="predicted"/>
<protein>
    <submittedName>
        <fullName evidence="2">Uncharacterized protein</fullName>
    </submittedName>
</protein>
<keyword evidence="3" id="KW-1185">Reference proteome</keyword>
<evidence type="ECO:0000256" key="1">
    <source>
        <dbReference type="SAM" id="Phobius"/>
    </source>
</evidence>
<dbReference type="RefSeq" id="WP_311940363.1">
    <property type="nucleotide sequence ID" value="NZ_JAVSCK010000003.1"/>
</dbReference>
<name>A0ABW3RF73_9FLAO</name>
<sequence length="109" mass="13032">MQLILMANMSIRNIKCLNCGIYNVNRDYCSNCNAVLSYKKRRELAYKKEEEARLERRRLEKENNPSFYARYKDHRFFLVRAFVKLLRSIWVVVMSIGMFIAWIITTIAA</sequence>
<keyword evidence="1" id="KW-0812">Transmembrane</keyword>
<keyword evidence="1" id="KW-0472">Membrane</keyword>
<comment type="caution">
    <text evidence="2">The sequence shown here is derived from an EMBL/GenBank/DDBJ whole genome shotgun (WGS) entry which is preliminary data.</text>
</comment>
<dbReference type="Proteomes" id="UP001597163">
    <property type="component" value="Unassembled WGS sequence"/>
</dbReference>
<reference evidence="3" key="1">
    <citation type="journal article" date="2019" name="Int. J. Syst. Evol. Microbiol.">
        <title>The Global Catalogue of Microorganisms (GCM) 10K type strain sequencing project: providing services to taxonomists for standard genome sequencing and annotation.</title>
        <authorList>
            <consortium name="The Broad Institute Genomics Platform"/>
            <consortium name="The Broad Institute Genome Sequencing Center for Infectious Disease"/>
            <person name="Wu L."/>
            <person name="Ma J."/>
        </authorList>
    </citation>
    <scope>NUCLEOTIDE SEQUENCE [LARGE SCALE GENOMIC DNA]</scope>
    <source>
        <strain evidence="3">CCUG 63246</strain>
    </source>
</reference>
<accession>A0ABW3RF73</accession>